<gene>
    <name evidence="1" type="ORF">STAS_06387</name>
</gene>
<organism evidence="1 2">
    <name type="scientific">Striga asiatica</name>
    <name type="common">Asiatic witchweed</name>
    <name type="synonym">Buchnera asiatica</name>
    <dbReference type="NCBI Taxonomy" id="4170"/>
    <lineage>
        <taxon>Eukaryota</taxon>
        <taxon>Viridiplantae</taxon>
        <taxon>Streptophyta</taxon>
        <taxon>Embryophyta</taxon>
        <taxon>Tracheophyta</taxon>
        <taxon>Spermatophyta</taxon>
        <taxon>Magnoliopsida</taxon>
        <taxon>eudicotyledons</taxon>
        <taxon>Gunneridae</taxon>
        <taxon>Pentapetalae</taxon>
        <taxon>asterids</taxon>
        <taxon>lamiids</taxon>
        <taxon>Lamiales</taxon>
        <taxon>Orobanchaceae</taxon>
        <taxon>Buchnereae</taxon>
        <taxon>Striga</taxon>
    </lineage>
</organism>
<name>A0A5A7PCK7_STRAF</name>
<dbReference type="Proteomes" id="UP000325081">
    <property type="component" value="Unassembled WGS sequence"/>
</dbReference>
<evidence type="ECO:0000313" key="2">
    <source>
        <dbReference type="Proteomes" id="UP000325081"/>
    </source>
</evidence>
<keyword evidence="1" id="KW-0687">Ribonucleoprotein</keyword>
<comment type="caution">
    <text evidence="1">The sequence shown here is derived from an EMBL/GenBank/DDBJ whole genome shotgun (WGS) entry which is preliminary data.</text>
</comment>
<proteinExistence type="predicted"/>
<accession>A0A5A7PCK7</accession>
<dbReference type="OrthoDB" id="8121158at2759"/>
<dbReference type="GO" id="GO:0005840">
    <property type="term" value="C:ribosome"/>
    <property type="evidence" value="ECO:0007669"/>
    <property type="project" value="UniProtKB-KW"/>
</dbReference>
<keyword evidence="1" id="KW-0689">Ribosomal protein</keyword>
<evidence type="ECO:0000313" key="1">
    <source>
        <dbReference type="EMBL" id="GER30440.1"/>
    </source>
</evidence>
<dbReference type="AlphaFoldDB" id="A0A5A7PCK7"/>
<dbReference type="EMBL" id="BKCP01004350">
    <property type="protein sequence ID" value="GER30440.1"/>
    <property type="molecule type" value="Genomic_DNA"/>
</dbReference>
<keyword evidence="2" id="KW-1185">Reference proteome</keyword>
<sequence>MSLGPPLINPQQEITPVKNLLVHFGSVMVPILTSPSNCEGNSGRMPSTNTSHLTKTSVGFARKASHTPTSNNTLITLTLCDTNDINHLIFLEYSINRYLLLKEPIGKVDLLSNSPAIHLDLHQVSLLLLQPLHLPYLHEQSAIRLN</sequence>
<reference evidence="2" key="1">
    <citation type="journal article" date="2019" name="Curr. Biol.">
        <title>Genome Sequence of Striga asiatica Provides Insight into the Evolution of Plant Parasitism.</title>
        <authorList>
            <person name="Yoshida S."/>
            <person name="Kim S."/>
            <person name="Wafula E.K."/>
            <person name="Tanskanen J."/>
            <person name="Kim Y.M."/>
            <person name="Honaas L."/>
            <person name="Yang Z."/>
            <person name="Spallek T."/>
            <person name="Conn C.E."/>
            <person name="Ichihashi Y."/>
            <person name="Cheong K."/>
            <person name="Cui S."/>
            <person name="Der J.P."/>
            <person name="Gundlach H."/>
            <person name="Jiao Y."/>
            <person name="Hori C."/>
            <person name="Ishida J.K."/>
            <person name="Kasahara H."/>
            <person name="Kiba T."/>
            <person name="Kim M.S."/>
            <person name="Koo N."/>
            <person name="Laohavisit A."/>
            <person name="Lee Y.H."/>
            <person name="Lumba S."/>
            <person name="McCourt P."/>
            <person name="Mortimer J.C."/>
            <person name="Mutuku J.M."/>
            <person name="Nomura T."/>
            <person name="Sasaki-Sekimoto Y."/>
            <person name="Seto Y."/>
            <person name="Wang Y."/>
            <person name="Wakatake T."/>
            <person name="Sakakibara H."/>
            <person name="Demura T."/>
            <person name="Yamaguchi S."/>
            <person name="Yoneyama K."/>
            <person name="Manabe R.I."/>
            <person name="Nelson D.C."/>
            <person name="Schulman A.H."/>
            <person name="Timko M.P."/>
            <person name="dePamphilis C.W."/>
            <person name="Choi D."/>
            <person name="Shirasu K."/>
        </authorList>
    </citation>
    <scope>NUCLEOTIDE SEQUENCE [LARGE SCALE GENOMIC DNA]</scope>
    <source>
        <strain evidence="2">cv. UVA1</strain>
    </source>
</reference>
<protein>
    <submittedName>
        <fullName evidence="1">Large subunit ribosomal protein L3e</fullName>
    </submittedName>
</protein>